<protein>
    <submittedName>
        <fullName evidence="1">Uncharacterized protein</fullName>
    </submittedName>
</protein>
<dbReference type="EMBL" id="CAUOFW020004058">
    <property type="protein sequence ID" value="CAK9163580.1"/>
    <property type="molecule type" value="Genomic_DNA"/>
</dbReference>
<keyword evidence="2" id="KW-1185">Reference proteome</keyword>
<dbReference type="AlphaFoldDB" id="A0ABC8T2H6"/>
<name>A0ABC8T2H6_9AQUA</name>
<evidence type="ECO:0000313" key="1">
    <source>
        <dbReference type="EMBL" id="CAK9163580.1"/>
    </source>
</evidence>
<gene>
    <name evidence="1" type="ORF">ILEXP_LOCUS32633</name>
</gene>
<comment type="caution">
    <text evidence="1">The sequence shown here is derived from an EMBL/GenBank/DDBJ whole genome shotgun (WGS) entry which is preliminary data.</text>
</comment>
<organism evidence="1 2">
    <name type="scientific">Ilex paraguariensis</name>
    <name type="common">yerba mate</name>
    <dbReference type="NCBI Taxonomy" id="185542"/>
    <lineage>
        <taxon>Eukaryota</taxon>
        <taxon>Viridiplantae</taxon>
        <taxon>Streptophyta</taxon>
        <taxon>Embryophyta</taxon>
        <taxon>Tracheophyta</taxon>
        <taxon>Spermatophyta</taxon>
        <taxon>Magnoliopsida</taxon>
        <taxon>eudicotyledons</taxon>
        <taxon>Gunneridae</taxon>
        <taxon>Pentapetalae</taxon>
        <taxon>asterids</taxon>
        <taxon>campanulids</taxon>
        <taxon>Aquifoliales</taxon>
        <taxon>Aquifoliaceae</taxon>
        <taxon>Ilex</taxon>
    </lineage>
</organism>
<evidence type="ECO:0000313" key="2">
    <source>
        <dbReference type="Proteomes" id="UP001642360"/>
    </source>
</evidence>
<accession>A0ABC8T2H6</accession>
<reference evidence="1 2" key="1">
    <citation type="submission" date="2024-02" db="EMBL/GenBank/DDBJ databases">
        <authorList>
            <person name="Vignale AGUSTIN F."/>
            <person name="Sosa J E."/>
            <person name="Modenutti C."/>
        </authorList>
    </citation>
    <scope>NUCLEOTIDE SEQUENCE [LARGE SCALE GENOMIC DNA]</scope>
</reference>
<dbReference type="PANTHER" id="PTHR33735:SF14">
    <property type="entry name" value="PHAGE CAPSID SCAFFOLDING PROTEIN (GPO) SERINE PEPTIDASE"/>
    <property type="match status" value="1"/>
</dbReference>
<dbReference type="Proteomes" id="UP001642360">
    <property type="component" value="Unassembled WGS sequence"/>
</dbReference>
<proteinExistence type="predicted"/>
<sequence length="220" mass="24633">MTMTTTIVSHRFTGFHVKPYRHRSQSLFSNFNPLGLLEVRSSFLGSRSSEYLIRNRQEREYESQPIKRPKMVFTVYADVSPAAPVPSGPPPANSWKKWIIGIILTVVLPFVARKWKLLLRLKQGFEIVAHTAEEVAEVVEKVAQQVDDVAENVADHLPDGALKKAVTVVENVAEKTARNAHYADKIIEKVDEVVEKKLDSMIEAGANRGKASSKEAKAQK</sequence>
<dbReference type="PANTHER" id="PTHR33735">
    <property type="entry name" value="EXPRESSED PROTEIN"/>
    <property type="match status" value="1"/>
</dbReference>